<evidence type="ECO:0000313" key="8">
    <source>
        <dbReference type="EMBL" id="PWU23307.1"/>
    </source>
</evidence>
<keyword evidence="4 7" id="KW-0472">Membrane</keyword>
<dbReference type="Gene3D" id="3.30.160.60">
    <property type="entry name" value="Classic Zinc Finger"/>
    <property type="match status" value="1"/>
</dbReference>
<comment type="caution">
    <text evidence="8">The sequence shown here is derived from an EMBL/GenBank/DDBJ whole genome shotgun (WGS) entry which is preliminary data.</text>
</comment>
<dbReference type="InterPro" id="IPR003770">
    <property type="entry name" value="MLTG-like"/>
</dbReference>
<proteinExistence type="inferred from homology"/>
<comment type="function">
    <text evidence="7">Functions as a peptidoglycan terminase that cleaves nascent peptidoglycan strands endolytically to terminate their elongation.</text>
</comment>
<keyword evidence="2 7" id="KW-0812">Transmembrane</keyword>
<gene>
    <name evidence="7 8" type="primary">mltG</name>
    <name evidence="8" type="ORF">C5B42_03425</name>
</gene>
<dbReference type="EC" id="4.2.2.29" evidence="7"/>
<feature type="site" description="Important for catalytic activity" evidence="7">
    <location>
        <position position="209"/>
    </location>
</feature>
<dbReference type="EMBL" id="PSRQ01000039">
    <property type="protein sequence ID" value="PWU23307.1"/>
    <property type="molecule type" value="Genomic_DNA"/>
</dbReference>
<dbReference type="Proteomes" id="UP000246104">
    <property type="component" value="Unassembled WGS sequence"/>
</dbReference>
<evidence type="ECO:0000313" key="9">
    <source>
        <dbReference type="Proteomes" id="UP000246104"/>
    </source>
</evidence>
<keyword evidence="6 7" id="KW-0961">Cell wall biogenesis/degradation</keyword>
<dbReference type="HAMAP" id="MF_02065">
    <property type="entry name" value="MltG"/>
    <property type="match status" value="1"/>
</dbReference>
<comment type="catalytic activity">
    <reaction evidence="7">
        <text>a peptidoglycan chain = a peptidoglycan chain with N-acetyl-1,6-anhydromuramyl-[peptide] at the reducing end + a peptidoglycan chain with N-acetylglucosamine at the non-reducing end.</text>
        <dbReference type="EC" id="4.2.2.29"/>
    </reaction>
</comment>
<dbReference type="PANTHER" id="PTHR30518">
    <property type="entry name" value="ENDOLYTIC MUREIN TRANSGLYCOSYLASE"/>
    <property type="match status" value="1"/>
</dbReference>
<name>A0A317JNM2_9BACT</name>
<reference evidence="8 9" key="1">
    <citation type="submission" date="2018-02" db="EMBL/GenBank/DDBJ databases">
        <title>Genomic Reconstructions from Amazon Rainforest and Pasture Soil Reveal Novel Insights into the Physiology of Candidate Phyla in Tropical Sites.</title>
        <authorList>
            <person name="Kroeger M.E."/>
            <person name="Delmont T."/>
            <person name="Eren A.M."/>
            <person name="Guo J."/>
            <person name="Meyer K.M."/>
            <person name="Khan K."/>
            <person name="Rodrigues J.L.M."/>
            <person name="Bohannan B.J.M."/>
            <person name="Tringe S."/>
            <person name="Borges C.D."/>
            <person name="Tiedje J."/>
            <person name="Tsai S.M."/>
            <person name="Nusslein K."/>
        </authorList>
    </citation>
    <scope>NUCLEOTIDE SEQUENCE [LARGE SCALE GENOMIC DNA]</scope>
    <source>
        <strain evidence="8">Amazon FNV 2010 28 9</strain>
    </source>
</reference>
<evidence type="ECO:0000256" key="5">
    <source>
        <dbReference type="ARBA" id="ARBA00023239"/>
    </source>
</evidence>
<sequence>MSENMKKIVCGLIGIIGIGAAVVTLFFAWILQPVSVKTVPPNSIVVAKGQTINGIARQLEDDHIVHSQYSLRLLLFLKDPHAVLQTGTYDLSPSMRPQEIITLLLDGPQDMWITLPEGWRREEMAQRLSSQLGTKYFDPAQFLSLTKNDEGMLFPDTYLFPKSATAQYVVDTMESNFKKRYQKLIIQNGAPLQFTQNEVLTLASIVNREGTNASDMRMIAGVLINRLNKGMALQTDASIQYALGYDPVQKTWWQQPTAKDLSIDSPFNTYIHKGLPPSPICDPGEDAIAAVLAPTQSDYLFYIADHQGVVHFAKTLEEHDALIQKYLK</sequence>
<dbReference type="GO" id="GO:0008932">
    <property type="term" value="F:lytic endotransglycosylase activity"/>
    <property type="evidence" value="ECO:0007669"/>
    <property type="project" value="UniProtKB-UniRule"/>
</dbReference>
<organism evidence="8 9">
    <name type="scientific">Candidatus Cerribacteria bacterium 'Amazon FNV 2010 28 9'</name>
    <dbReference type="NCBI Taxonomy" id="2081795"/>
    <lineage>
        <taxon>Bacteria</taxon>
        <taxon>Candidatus Cerribacteria</taxon>
    </lineage>
</organism>
<evidence type="ECO:0000256" key="4">
    <source>
        <dbReference type="ARBA" id="ARBA00023136"/>
    </source>
</evidence>
<dbReference type="PANTHER" id="PTHR30518:SF2">
    <property type="entry name" value="ENDOLYTIC MUREIN TRANSGLYCOSYLASE"/>
    <property type="match status" value="1"/>
</dbReference>
<keyword evidence="1 7" id="KW-1003">Cell membrane</keyword>
<comment type="similarity">
    <text evidence="7">Belongs to the transglycosylase MltG family.</text>
</comment>
<feature type="transmembrane region" description="Helical" evidence="7">
    <location>
        <begin position="12"/>
        <end position="31"/>
    </location>
</feature>
<evidence type="ECO:0000256" key="2">
    <source>
        <dbReference type="ARBA" id="ARBA00022692"/>
    </source>
</evidence>
<comment type="subcellular location">
    <subcellularLocation>
        <location evidence="7">Cell membrane</location>
        <topology evidence="7">Single-pass membrane protein</topology>
    </subcellularLocation>
</comment>
<dbReference type="Pfam" id="PF02618">
    <property type="entry name" value="YceG"/>
    <property type="match status" value="1"/>
</dbReference>
<evidence type="ECO:0000256" key="7">
    <source>
        <dbReference type="HAMAP-Rule" id="MF_02065"/>
    </source>
</evidence>
<dbReference type="GO" id="GO:0009252">
    <property type="term" value="P:peptidoglycan biosynthetic process"/>
    <property type="evidence" value="ECO:0007669"/>
    <property type="project" value="UniProtKB-UniRule"/>
</dbReference>
<dbReference type="NCBIfam" id="TIGR00247">
    <property type="entry name" value="endolytic transglycosylase MltG"/>
    <property type="match status" value="1"/>
</dbReference>
<evidence type="ECO:0000256" key="3">
    <source>
        <dbReference type="ARBA" id="ARBA00022989"/>
    </source>
</evidence>
<dbReference type="GO" id="GO:0005886">
    <property type="term" value="C:plasma membrane"/>
    <property type="evidence" value="ECO:0007669"/>
    <property type="project" value="UniProtKB-SubCell"/>
</dbReference>
<dbReference type="Gene3D" id="3.30.1490.480">
    <property type="entry name" value="Endolytic murein transglycosylase"/>
    <property type="match status" value="1"/>
</dbReference>
<dbReference type="GO" id="GO:0071555">
    <property type="term" value="P:cell wall organization"/>
    <property type="evidence" value="ECO:0007669"/>
    <property type="project" value="UniProtKB-KW"/>
</dbReference>
<keyword evidence="5 7" id="KW-0456">Lyase</keyword>
<evidence type="ECO:0000256" key="6">
    <source>
        <dbReference type="ARBA" id="ARBA00023316"/>
    </source>
</evidence>
<protein>
    <recommendedName>
        <fullName evidence="7">Endolytic murein transglycosylase</fullName>
        <ecNumber evidence="7">4.2.2.29</ecNumber>
    </recommendedName>
    <alternativeName>
        <fullName evidence="7">Peptidoglycan lytic transglycosylase</fullName>
    </alternativeName>
    <alternativeName>
        <fullName evidence="7">Peptidoglycan polymerization terminase</fullName>
    </alternativeName>
</protein>
<keyword evidence="3 7" id="KW-1133">Transmembrane helix</keyword>
<evidence type="ECO:0000256" key="1">
    <source>
        <dbReference type="ARBA" id="ARBA00022475"/>
    </source>
</evidence>
<dbReference type="AlphaFoldDB" id="A0A317JNM2"/>
<accession>A0A317JNM2</accession>
<dbReference type="CDD" id="cd08010">
    <property type="entry name" value="MltG_like"/>
    <property type="match status" value="1"/>
</dbReference>